<dbReference type="GO" id="GO:0032259">
    <property type="term" value="P:methylation"/>
    <property type="evidence" value="ECO:0007669"/>
    <property type="project" value="UniProtKB-KW"/>
</dbReference>
<dbReference type="Proteomes" id="UP000291832">
    <property type="component" value="Unassembled WGS sequence"/>
</dbReference>
<evidence type="ECO:0000256" key="2">
    <source>
        <dbReference type="ARBA" id="ARBA00022679"/>
    </source>
</evidence>
<dbReference type="GO" id="GO:0008171">
    <property type="term" value="F:O-methyltransferase activity"/>
    <property type="evidence" value="ECO:0007669"/>
    <property type="project" value="InterPro"/>
</dbReference>
<reference evidence="4 5" key="1">
    <citation type="journal article" date="2015" name="Stand. Genomic Sci.">
        <title>Genomic Encyclopedia of Bacterial and Archaeal Type Strains, Phase III: the genomes of soil and plant-associated and newly described type strains.</title>
        <authorList>
            <person name="Whitman W.B."/>
            <person name="Woyke T."/>
            <person name="Klenk H.P."/>
            <person name="Zhou Y."/>
            <person name="Lilburn T.G."/>
            <person name="Beck B.J."/>
            <person name="De Vos P."/>
            <person name="Vandamme P."/>
            <person name="Eisen J.A."/>
            <person name="Garrity G."/>
            <person name="Hugenholtz P."/>
            <person name="Kyrpides N.C."/>
        </authorList>
    </citation>
    <scope>NUCLEOTIDE SEQUENCE [LARGE SCALE GENOMIC DNA]</scope>
    <source>
        <strain evidence="4 5">RF6</strain>
    </source>
</reference>
<comment type="caution">
    <text evidence="4">The sequence shown here is derived from an EMBL/GenBank/DDBJ whole genome shotgun (WGS) entry which is preliminary data.</text>
</comment>
<dbReference type="PANTHER" id="PTHR10509">
    <property type="entry name" value="O-METHYLTRANSFERASE-RELATED"/>
    <property type="match status" value="1"/>
</dbReference>
<dbReference type="EMBL" id="SHKI01000005">
    <property type="protein sequence ID" value="RZT64500.1"/>
    <property type="molecule type" value="Genomic_DNA"/>
</dbReference>
<organism evidence="4 5">
    <name type="scientific">Leucobacter luti</name>
    <dbReference type="NCBI Taxonomy" id="340320"/>
    <lineage>
        <taxon>Bacteria</taxon>
        <taxon>Bacillati</taxon>
        <taxon>Actinomycetota</taxon>
        <taxon>Actinomycetes</taxon>
        <taxon>Micrococcales</taxon>
        <taxon>Microbacteriaceae</taxon>
        <taxon>Leucobacter</taxon>
    </lineage>
</organism>
<keyword evidence="2 4" id="KW-0808">Transferase</keyword>
<dbReference type="AlphaFoldDB" id="A0A4Q7TWA0"/>
<proteinExistence type="predicted"/>
<protein>
    <submittedName>
        <fullName evidence="4">Putative O-methyltransferase YrrM</fullName>
    </submittedName>
</protein>
<evidence type="ECO:0000256" key="1">
    <source>
        <dbReference type="ARBA" id="ARBA00022603"/>
    </source>
</evidence>
<dbReference type="PANTHER" id="PTHR10509:SF85">
    <property type="entry name" value="O-METHYLTRANSFERASE RV1220C-RELATED"/>
    <property type="match status" value="1"/>
</dbReference>
<sequence length="210" mass="22454">MSKLERNWQYAEQYPGETEALVRARRLSLELGIEPVSRSIGAQLSGLAVLTRAQAICEVGTGVGVSGLSLLRHAPEATLTTIEIEPEHLREARAVFAEAGIPAARLRTIEGDARHVMPRLNLASYDLVLLNADPTQLLEHFEYALGIVRQGGCIVVPGAFAHGRVPDPAARDAETQAVRDLLTLVAESPAIAPMLSPAGDGLLTLVRLDG</sequence>
<evidence type="ECO:0000313" key="5">
    <source>
        <dbReference type="Proteomes" id="UP000291832"/>
    </source>
</evidence>
<accession>A0A4Q7TWA0</accession>
<evidence type="ECO:0000256" key="3">
    <source>
        <dbReference type="ARBA" id="ARBA00022691"/>
    </source>
</evidence>
<dbReference type="InterPro" id="IPR002935">
    <property type="entry name" value="SAM_O-MeTrfase"/>
</dbReference>
<dbReference type="InterPro" id="IPR050362">
    <property type="entry name" value="Cation-dep_OMT"/>
</dbReference>
<gene>
    <name evidence="4" type="ORF">EV139_1918</name>
</gene>
<keyword evidence="5" id="KW-1185">Reference proteome</keyword>
<dbReference type="Pfam" id="PF01596">
    <property type="entry name" value="Methyltransf_3"/>
    <property type="match status" value="1"/>
</dbReference>
<dbReference type="SUPFAM" id="SSF53335">
    <property type="entry name" value="S-adenosyl-L-methionine-dependent methyltransferases"/>
    <property type="match status" value="1"/>
</dbReference>
<keyword evidence="3" id="KW-0949">S-adenosyl-L-methionine</keyword>
<dbReference type="PROSITE" id="PS51682">
    <property type="entry name" value="SAM_OMT_I"/>
    <property type="match status" value="1"/>
</dbReference>
<keyword evidence="1 4" id="KW-0489">Methyltransferase</keyword>
<evidence type="ECO:0000313" key="4">
    <source>
        <dbReference type="EMBL" id="RZT64500.1"/>
    </source>
</evidence>
<dbReference type="Gene3D" id="3.40.50.150">
    <property type="entry name" value="Vaccinia Virus protein VP39"/>
    <property type="match status" value="1"/>
</dbReference>
<dbReference type="OrthoDB" id="4774874at2"/>
<dbReference type="GO" id="GO:0008757">
    <property type="term" value="F:S-adenosylmethionine-dependent methyltransferase activity"/>
    <property type="evidence" value="ECO:0007669"/>
    <property type="project" value="TreeGrafter"/>
</dbReference>
<name>A0A4Q7TWA0_9MICO</name>
<dbReference type="RefSeq" id="WP_130454114.1">
    <property type="nucleotide sequence ID" value="NZ_QYAG01000001.1"/>
</dbReference>
<dbReference type="InterPro" id="IPR029063">
    <property type="entry name" value="SAM-dependent_MTases_sf"/>
</dbReference>
<dbReference type="CDD" id="cd02440">
    <property type="entry name" value="AdoMet_MTases"/>
    <property type="match status" value="1"/>
</dbReference>